<keyword evidence="2" id="KW-1185">Reference proteome</keyword>
<dbReference type="EMBL" id="GL348715">
    <property type="protein sequence ID" value="EFH59741.1"/>
    <property type="molecule type" value="Genomic_DNA"/>
</dbReference>
<gene>
    <name evidence="1" type="ORF">ARALYDRAFT_673420</name>
</gene>
<name>D7L482_ARALL</name>
<dbReference type="Pfam" id="PF06683">
    <property type="entry name" value="DUF1184"/>
    <property type="match status" value="2"/>
</dbReference>
<dbReference type="HOGENOM" id="CLU_056456_0_0_1"/>
<sequence>MVLLWRCTIPHWELVSERLLRVIYYVYSKDIKPKNAVYKDGSKSVQFQLIKTTWKDFSDGVIVLHRLVKVLGRKDWSFDDRLSSSTIEKCKQVLKRVDDELRSAKPVSESNGFTREIIESKISDLWVSLFDEEVVDLWKSSLFDEEAGQEPAKVIKIRVLRDLFQPIMGNSWHCYANPKAPLRHSEMQRLPVYSPYIWPVYSPYILRNDFAKQEMKEEVVRLGVEISLHVVGSVFYLYDDIYNMLRFYYKLLEDAKKDLAHNSPVMKSLIGVIHYVNTKYIKPKNGVCQNGGQSVQWRLIWTTLESFGTGIRDLDLLVSIRRSGGSYLDGREFASSIEKATC</sequence>
<organism evidence="2">
    <name type="scientific">Arabidopsis lyrata subsp. lyrata</name>
    <name type="common">Lyre-leaved rock-cress</name>
    <dbReference type="NCBI Taxonomy" id="81972"/>
    <lineage>
        <taxon>Eukaryota</taxon>
        <taxon>Viridiplantae</taxon>
        <taxon>Streptophyta</taxon>
        <taxon>Embryophyta</taxon>
        <taxon>Tracheophyta</taxon>
        <taxon>Spermatophyta</taxon>
        <taxon>Magnoliopsida</taxon>
        <taxon>eudicotyledons</taxon>
        <taxon>Gunneridae</taxon>
        <taxon>Pentapetalae</taxon>
        <taxon>rosids</taxon>
        <taxon>malvids</taxon>
        <taxon>Brassicales</taxon>
        <taxon>Brassicaceae</taxon>
        <taxon>Camelineae</taxon>
        <taxon>Arabidopsis</taxon>
    </lineage>
</organism>
<reference evidence="2" key="1">
    <citation type="journal article" date="2011" name="Nat. Genet.">
        <title>The Arabidopsis lyrata genome sequence and the basis of rapid genome size change.</title>
        <authorList>
            <person name="Hu T.T."/>
            <person name="Pattyn P."/>
            <person name="Bakker E.G."/>
            <person name="Cao J."/>
            <person name="Cheng J.-F."/>
            <person name="Clark R.M."/>
            <person name="Fahlgren N."/>
            <person name="Fawcett J.A."/>
            <person name="Grimwood J."/>
            <person name="Gundlach H."/>
            <person name="Haberer G."/>
            <person name="Hollister J.D."/>
            <person name="Ossowski S."/>
            <person name="Ottilar R.P."/>
            <person name="Salamov A.A."/>
            <person name="Schneeberger K."/>
            <person name="Spannagl M."/>
            <person name="Wang X."/>
            <person name="Yang L."/>
            <person name="Nasrallah M.E."/>
            <person name="Bergelson J."/>
            <person name="Carrington J.C."/>
            <person name="Gaut B.S."/>
            <person name="Schmutz J."/>
            <person name="Mayer K.F.X."/>
            <person name="Van de Peer Y."/>
            <person name="Grigoriev I.V."/>
            <person name="Nordborg M."/>
            <person name="Weigel D."/>
            <person name="Guo Y.-L."/>
        </authorList>
    </citation>
    <scope>NUCLEOTIDE SEQUENCE [LARGE SCALE GENOMIC DNA]</scope>
    <source>
        <strain evidence="2">cv. MN47</strain>
    </source>
</reference>
<dbReference type="Gramene" id="Al_scaffold_0003_2617">
    <property type="protein sequence ID" value="Al_scaffold_0003_2617"/>
    <property type="gene ID" value="Al_scaffold_0003_2617"/>
</dbReference>
<evidence type="ECO:0000313" key="2">
    <source>
        <dbReference type="Proteomes" id="UP000008694"/>
    </source>
</evidence>
<dbReference type="AlphaFoldDB" id="D7L482"/>
<evidence type="ECO:0000313" key="1">
    <source>
        <dbReference type="EMBL" id="EFH59741.1"/>
    </source>
</evidence>
<dbReference type="KEGG" id="aly:9319549"/>
<dbReference type="Proteomes" id="UP000008694">
    <property type="component" value="Unassembled WGS sequence"/>
</dbReference>
<protein>
    <submittedName>
        <fullName evidence="1">Predicted protein</fullName>
    </submittedName>
</protein>
<accession>D7L482</accession>
<dbReference type="InterPro" id="IPR009568">
    <property type="entry name" value="DUF1184"/>
</dbReference>
<proteinExistence type="predicted"/>